<keyword evidence="5 6" id="KW-0472">Membrane</keyword>
<dbReference type="HOGENOM" id="CLU_2073123_0_0_1"/>
<keyword evidence="4 6" id="KW-1133">Transmembrane helix</keyword>
<accession>C8VK22</accession>
<dbReference type="GeneID" id="74896141"/>
<dbReference type="InParanoid" id="Q5AQD6"/>
<dbReference type="InterPro" id="IPR005828">
    <property type="entry name" value="MFS_sugar_transport-like"/>
</dbReference>
<evidence type="ECO:0000256" key="5">
    <source>
        <dbReference type="ARBA" id="ARBA00023136"/>
    </source>
</evidence>
<comment type="similarity">
    <text evidence="2">Belongs to the major facilitator superfamily. Sugar transporter (TC 2.A.1.1) family.</text>
</comment>
<feature type="domain" description="Major facilitator superfamily (MFS) profile" evidence="7">
    <location>
        <begin position="17"/>
        <end position="118"/>
    </location>
</feature>
<dbReference type="GO" id="GO:0016020">
    <property type="term" value="C:membrane"/>
    <property type="evidence" value="ECO:0007669"/>
    <property type="project" value="UniProtKB-SubCell"/>
</dbReference>
<dbReference type="InterPro" id="IPR036259">
    <property type="entry name" value="MFS_trans_sf"/>
</dbReference>
<dbReference type="PROSITE" id="PS50850">
    <property type="entry name" value="MFS"/>
    <property type="match status" value="1"/>
</dbReference>
<dbReference type="InterPro" id="IPR050360">
    <property type="entry name" value="MFS_Sugar_Transporters"/>
</dbReference>
<dbReference type="GO" id="GO:0022857">
    <property type="term" value="F:transmembrane transporter activity"/>
    <property type="evidence" value="ECO:0007669"/>
    <property type="project" value="InterPro"/>
</dbReference>
<dbReference type="Pfam" id="PF00083">
    <property type="entry name" value="Sugar_tr"/>
    <property type="match status" value="1"/>
</dbReference>
<evidence type="ECO:0000256" key="6">
    <source>
        <dbReference type="SAM" id="Phobius"/>
    </source>
</evidence>
<dbReference type="SUPFAM" id="SSF103473">
    <property type="entry name" value="MFS general substrate transporter"/>
    <property type="match status" value="1"/>
</dbReference>
<evidence type="ECO:0000256" key="2">
    <source>
        <dbReference type="ARBA" id="ARBA00010992"/>
    </source>
</evidence>
<protein>
    <recommendedName>
        <fullName evidence="7">Major facilitator superfamily (MFS) profile domain-containing protein</fullName>
    </recommendedName>
</protein>
<gene>
    <name evidence="8" type="ORF">ANIA_09494</name>
</gene>
<dbReference type="InterPro" id="IPR020846">
    <property type="entry name" value="MFS_dom"/>
</dbReference>
<keyword evidence="3 6" id="KW-0812">Transmembrane</keyword>
<proteinExistence type="inferred from homology"/>
<sequence length="118" mass="12552">MHLWKHDFRGRVLVVAIALASCQAFLLLGFDQGVMSGLVGADNRFGRDFDNPDANMQGNITALYDIGCVLGSIVSYFVGERLGRRTMLIAGGGIMVIGTVILASSDTVAQLIVGSYSP</sequence>
<accession>Q5AQD6</accession>
<keyword evidence="9" id="KW-1185">Reference proteome</keyword>
<dbReference type="AlphaFoldDB" id="Q5AQD6"/>
<name>Q5AQD6_EMENI</name>
<reference evidence="9" key="1">
    <citation type="journal article" date="2005" name="Nature">
        <title>Sequencing of Aspergillus nidulans and comparative analysis with A. fumigatus and A. oryzae.</title>
        <authorList>
            <person name="Galagan J.E."/>
            <person name="Calvo S.E."/>
            <person name="Cuomo C."/>
            <person name="Ma L.J."/>
            <person name="Wortman J.R."/>
            <person name="Batzoglou S."/>
            <person name="Lee S.I."/>
            <person name="Basturkmen M."/>
            <person name="Spevak C.C."/>
            <person name="Clutterbuck J."/>
            <person name="Kapitonov V."/>
            <person name="Jurka J."/>
            <person name="Scazzocchio C."/>
            <person name="Farman M."/>
            <person name="Butler J."/>
            <person name="Purcell S."/>
            <person name="Harris S."/>
            <person name="Braus G.H."/>
            <person name="Draht O."/>
            <person name="Busch S."/>
            <person name="D'Enfert C."/>
            <person name="Bouchier C."/>
            <person name="Goldman G.H."/>
            <person name="Bell-Pedersen D."/>
            <person name="Griffiths-Jones S."/>
            <person name="Doonan J.H."/>
            <person name="Yu J."/>
            <person name="Vienken K."/>
            <person name="Pain A."/>
            <person name="Freitag M."/>
            <person name="Selker E.U."/>
            <person name="Archer D.B."/>
            <person name="Penalva M.A."/>
            <person name="Oakley B.R."/>
            <person name="Momany M."/>
            <person name="Tanaka T."/>
            <person name="Kumagai T."/>
            <person name="Asai K."/>
            <person name="Machida M."/>
            <person name="Nierman W.C."/>
            <person name="Denning D.W."/>
            <person name="Caddick M."/>
            <person name="Hynes M."/>
            <person name="Paoletti M."/>
            <person name="Fischer R."/>
            <person name="Miller B."/>
            <person name="Dyer P."/>
            <person name="Sachs M.S."/>
            <person name="Osmani S.A."/>
            <person name="Birren B.W."/>
        </authorList>
    </citation>
    <scope>NUCLEOTIDE SEQUENCE [LARGE SCALE GENOMIC DNA]</scope>
    <source>
        <strain evidence="9">FGSC A4 / ATCC 38163 / CBS 112.46 / NRRL 194 / M139</strain>
    </source>
</reference>
<dbReference type="Proteomes" id="UP000000560">
    <property type="component" value="Chromosome VI"/>
</dbReference>
<organism evidence="8 9">
    <name type="scientific">Emericella nidulans (strain FGSC A4 / ATCC 38163 / CBS 112.46 / NRRL 194 / M139)</name>
    <name type="common">Aspergillus nidulans</name>
    <dbReference type="NCBI Taxonomy" id="227321"/>
    <lineage>
        <taxon>Eukaryota</taxon>
        <taxon>Fungi</taxon>
        <taxon>Dikarya</taxon>
        <taxon>Ascomycota</taxon>
        <taxon>Pezizomycotina</taxon>
        <taxon>Eurotiomycetes</taxon>
        <taxon>Eurotiomycetidae</taxon>
        <taxon>Eurotiales</taxon>
        <taxon>Aspergillaceae</taxon>
        <taxon>Aspergillus</taxon>
        <taxon>Aspergillus subgen. Nidulantes</taxon>
    </lineage>
</organism>
<evidence type="ECO:0000256" key="1">
    <source>
        <dbReference type="ARBA" id="ARBA00004141"/>
    </source>
</evidence>
<evidence type="ECO:0000313" key="9">
    <source>
        <dbReference type="Proteomes" id="UP000000560"/>
    </source>
</evidence>
<dbReference type="OrthoDB" id="6133115at2759"/>
<dbReference type="RefSeq" id="XP_050468323.1">
    <property type="nucleotide sequence ID" value="XM_050612396.1"/>
</dbReference>
<evidence type="ECO:0000313" key="8">
    <source>
        <dbReference type="EMBL" id="CBF82400.1"/>
    </source>
</evidence>
<evidence type="ECO:0000256" key="3">
    <source>
        <dbReference type="ARBA" id="ARBA00022692"/>
    </source>
</evidence>
<dbReference type="eggNOG" id="KOG0254">
    <property type="taxonomic scope" value="Eukaryota"/>
</dbReference>
<feature type="transmembrane region" description="Helical" evidence="6">
    <location>
        <begin position="86"/>
        <end position="113"/>
    </location>
</feature>
<dbReference type="PROSITE" id="PS51257">
    <property type="entry name" value="PROKAR_LIPOPROTEIN"/>
    <property type="match status" value="1"/>
</dbReference>
<dbReference type="Gene3D" id="1.20.1250.20">
    <property type="entry name" value="MFS general substrate transporter like domains"/>
    <property type="match status" value="1"/>
</dbReference>
<feature type="transmembrane region" description="Helical" evidence="6">
    <location>
        <begin position="60"/>
        <end position="79"/>
    </location>
</feature>
<dbReference type="PANTHER" id="PTHR48022:SF28">
    <property type="entry name" value="MAJOR FACILITATOR SUPERFAMILY (MFS) PROFILE DOMAIN-CONTAINING PROTEIN-RELATED"/>
    <property type="match status" value="1"/>
</dbReference>
<evidence type="ECO:0000259" key="7">
    <source>
        <dbReference type="PROSITE" id="PS50850"/>
    </source>
</evidence>
<evidence type="ECO:0000256" key="4">
    <source>
        <dbReference type="ARBA" id="ARBA00022989"/>
    </source>
</evidence>
<reference evidence="9" key="2">
    <citation type="journal article" date="2009" name="Fungal Genet. Biol.">
        <title>The 2008 update of the Aspergillus nidulans genome annotation: a community effort.</title>
        <authorList>
            <person name="Wortman J.R."/>
            <person name="Gilsenan J.M."/>
            <person name="Joardar V."/>
            <person name="Deegan J."/>
            <person name="Clutterbuck J."/>
            <person name="Andersen M.R."/>
            <person name="Archer D."/>
            <person name="Bencina M."/>
            <person name="Braus G."/>
            <person name="Coutinho P."/>
            <person name="von Dohren H."/>
            <person name="Doonan J."/>
            <person name="Driessen A.J."/>
            <person name="Durek P."/>
            <person name="Espeso E."/>
            <person name="Fekete E."/>
            <person name="Flipphi M."/>
            <person name="Estrada C.G."/>
            <person name="Geysens S."/>
            <person name="Goldman G."/>
            <person name="de Groot P.W."/>
            <person name="Hansen K."/>
            <person name="Harris S.D."/>
            <person name="Heinekamp T."/>
            <person name="Helmstaedt K."/>
            <person name="Henrissat B."/>
            <person name="Hofmann G."/>
            <person name="Homan T."/>
            <person name="Horio T."/>
            <person name="Horiuchi H."/>
            <person name="James S."/>
            <person name="Jones M."/>
            <person name="Karaffa L."/>
            <person name="Karanyi Z."/>
            <person name="Kato M."/>
            <person name="Keller N."/>
            <person name="Kelly D.E."/>
            <person name="Kiel J.A."/>
            <person name="Kim J.M."/>
            <person name="van der Klei I.J."/>
            <person name="Klis F.M."/>
            <person name="Kovalchuk A."/>
            <person name="Krasevec N."/>
            <person name="Kubicek C.P."/>
            <person name="Liu B."/>
            <person name="Maccabe A."/>
            <person name="Meyer V."/>
            <person name="Mirabito P."/>
            <person name="Miskei M."/>
            <person name="Mos M."/>
            <person name="Mullins J."/>
            <person name="Nelson D.R."/>
            <person name="Nielsen J."/>
            <person name="Oakley B.R."/>
            <person name="Osmani S.A."/>
            <person name="Pakula T."/>
            <person name="Paszewski A."/>
            <person name="Paulsen I."/>
            <person name="Pilsyk S."/>
            <person name="Pocsi I."/>
            <person name="Punt P.J."/>
            <person name="Ram A.F."/>
            <person name="Ren Q."/>
            <person name="Robellet X."/>
            <person name="Robson G."/>
            <person name="Seiboth B."/>
            <person name="van Solingen P."/>
            <person name="Specht T."/>
            <person name="Sun J."/>
            <person name="Taheri-Talesh N."/>
            <person name="Takeshita N."/>
            <person name="Ussery D."/>
            <person name="vanKuyk P.A."/>
            <person name="Visser H."/>
            <person name="van de Vondervoort P.J."/>
            <person name="de Vries R.P."/>
            <person name="Walton J."/>
            <person name="Xiang X."/>
            <person name="Xiong Y."/>
            <person name="Zeng A.P."/>
            <person name="Brandt B.W."/>
            <person name="Cornell M.J."/>
            <person name="van den Hondel C.A."/>
            <person name="Visser J."/>
            <person name="Oliver S.G."/>
            <person name="Turner G."/>
        </authorList>
    </citation>
    <scope>GENOME REANNOTATION</scope>
    <source>
        <strain evidence="9">FGSC A4 / ATCC 38163 / CBS 112.46 / NRRL 194 / M139</strain>
    </source>
</reference>
<comment type="subcellular location">
    <subcellularLocation>
        <location evidence="1">Membrane</location>
        <topology evidence="1">Multi-pass membrane protein</topology>
    </subcellularLocation>
</comment>
<dbReference type="EMBL" id="BN001306">
    <property type="protein sequence ID" value="CBF82400.1"/>
    <property type="molecule type" value="Genomic_DNA"/>
</dbReference>
<dbReference type="KEGG" id="ani:ANIA_09494"/>
<dbReference type="PANTHER" id="PTHR48022">
    <property type="entry name" value="PLASTIDIC GLUCOSE TRANSPORTER 4"/>
    <property type="match status" value="1"/>
</dbReference>